<name>A0AA35ZYG4_LACSI</name>
<accession>A0AA35ZYG4</accession>
<feature type="compositionally biased region" description="Basic and acidic residues" evidence="1">
    <location>
        <begin position="86"/>
        <end position="95"/>
    </location>
</feature>
<feature type="compositionally biased region" description="Acidic residues" evidence="1">
    <location>
        <begin position="96"/>
        <end position="110"/>
    </location>
</feature>
<evidence type="ECO:0000313" key="2">
    <source>
        <dbReference type="EMBL" id="CAI9300708.1"/>
    </source>
</evidence>
<reference evidence="2" key="1">
    <citation type="submission" date="2023-04" db="EMBL/GenBank/DDBJ databases">
        <authorList>
            <person name="Vijverberg K."/>
            <person name="Xiong W."/>
            <person name="Schranz E."/>
        </authorList>
    </citation>
    <scope>NUCLEOTIDE SEQUENCE</scope>
</reference>
<sequence length="145" mass="16109">MVNCITENKKPMNVTYPRWLGRIFSRKEGYVNIHGINIPIPTLSTKIINAGPSKEDDGNDDASNKEDNDDEDDDNDDAGDEEDNDGDPKVGNKEGADEEEDTNKDEEESVVDMGKDFTQKINSPRRMNKNTCFESSSSSSDDDVA</sequence>
<feature type="compositionally biased region" description="Acidic residues" evidence="1">
    <location>
        <begin position="67"/>
        <end position="85"/>
    </location>
</feature>
<dbReference type="AlphaFoldDB" id="A0AA35ZYG4"/>
<keyword evidence="3" id="KW-1185">Reference proteome</keyword>
<dbReference type="EMBL" id="OX465085">
    <property type="protein sequence ID" value="CAI9300708.1"/>
    <property type="molecule type" value="Genomic_DNA"/>
</dbReference>
<feature type="region of interest" description="Disordered" evidence="1">
    <location>
        <begin position="42"/>
        <end position="145"/>
    </location>
</feature>
<evidence type="ECO:0000313" key="3">
    <source>
        <dbReference type="Proteomes" id="UP001177003"/>
    </source>
</evidence>
<organism evidence="2 3">
    <name type="scientific">Lactuca saligna</name>
    <name type="common">Willowleaf lettuce</name>
    <dbReference type="NCBI Taxonomy" id="75948"/>
    <lineage>
        <taxon>Eukaryota</taxon>
        <taxon>Viridiplantae</taxon>
        <taxon>Streptophyta</taxon>
        <taxon>Embryophyta</taxon>
        <taxon>Tracheophyta</taxon>
        <taxon>Spermatophyta</taxon>
        <taxon>Magnoliopsida</taxon>
        <taxon>eudicotyledons</taxon>
        <taxon>Gunneridae</taxon>
        <taxon>Pentapetalae</taxon>
        <taxon>asterids</taxon>
        <taxon>campanulids</taxon>
        <taxon>Asterales</taxon>
        <taxon>Asteraceae</taxon>
        <taxon>Cichorioideae</taxon>
        <taxon>Cichorieae</taxon>
        <taxon>Lactucinae</taxon>
        <taxon>Lactuca</taxon>
    </lineage>
</organism>
<protein>
    <submittedName>
        <fullName evidence="2">Uncharacterized protein</fullName>
    </submittedName>
</protein>
<gene>
    <name evidence="2" type="ORF">LSALG_LOCUS39326</name>
</gene>
<evidence type="ECO:0000256" key="1">
    <source>
        <dbReference type="SAM" id="MobiDB-lite"/>
    </source>
</evidence>
<dbReference type="Proteomes" id="UP001177003">
    <property type="component" value="Chromosome 9"/>
</dbReference>
<proteinExistence type="predicted"/>